<organism evidence="10 11">
    <name type="scientific">Phialocephala subalpina</name>
    <dbReference type="NCBI Taxonomy" id="576137"/>
    <lineage>
        <taxon>Eukaryota</taxon>
        <taxon>Fungi</taxon>
        <taxon>Dikarya</taxon>
        <taxon>Ascomycota</taxon>
        <taxon>Pezizomycotina</taxon>
        <taxon>Leotiomycetes</taxon>
        <taxon>Helotiales</taxon>
        <taxon>Mollisiaceae</taxon>
        <taxon>Phialocephala</taxon>
        <taxon>Phialocephala fortinii species complex</taxon>
    </lineage>
</organism>
<dbReference type="EMBL" id="FJOG01000004">
    <property type="protein sequence ID" value="CZR53936.1"/>
    <property type="molecule type" value="Genomic_DNA"/>
</dbReference>
<dbReference type="PANTHER" id="PTHR46179:SF13">
    <property type="entry name" value="C2H2-TYPE DOMAIN-CONTAINING PROTEIN"/>
    <property type="match status" value="1"/>
</dbReference>
<dbReference type="GO" id="GO:0005634">
    <property type="term" value="C:nucleus"/>
    <property type="evidence" value="ECO:0007669"/>
    <property type="project" value="UniProtKB-SubCell"/>
</dbReference>
<dbReference type="GO" id="GO:0008270">
    <property type="term" value="F:zinc ion binding"/>
    <property type="evidence" value="ECO:0007669"/>
    <property type="project" value="UniProtKB-KW"/>
</dbReference>
<evidence type="ECO:0000256" key="6">
    <source>
        <dbReference type="ARBA" id="ARBA00023163"/>
    </source>
</evidence>
<keyword evidence="5" id="KW-0805">Transcription regulation</keyword>
<proteinExistence type="predicted"/>
<dbReference type="PROSITE" id="PS50157">
    <property type="entry name" value="ZINC_FINGER_C2H2_2"/>
    <property type="match status" value="1"/>
</dbReference>
<evidence type="ECO:0000313" key="10">
    <source>
        <dbReference type="EMBL" id="CZR53936.1"/>
    </source>
</evidence>
<evidence type="ECO:0000256" key="5">
    <source>
        <dbReference type="ARBA" id="ARBA00023015"/>
    </source>
</evidence>
<evidence type="ECO:0000256" key="7">
    <source>
        <dbReference type="ARBA" id="ARBA00023242"/>
    </source>
</evidence>
<dbReference type="AlphaFoldDB" id="A0A1L7WMG0"/>
<keyword evidence="4" id="KW-0862">Zinc</keyword>
<evidence type="ECO:0000256" key="3">
    <source>
        <dbReference type="ARBA" id="ARBA00022771"/>
    </source>
</evidence>
<dbReference type="InterPro" id="IPR013087">
    <property type="entry name" value="Znf_C2H2_type"/>
</dbReference>
<reference evidence="10 11" key="1">
    <citation type="submission" date="2016-03" db="EMBL/GenBank/DDBJ databases">
        <authorList>
            <person name="Ploux O."/>
        </authorList>
    </citation>
    <scope>NUCLEOTIDE SEQUENCE [LARGE SCALE GENOMIC DNA]</scope>
    <source>
        <strain evidence="10 11">UAMH 11012</strain>
    </source>
</reference>
<comment type="subcellular location">
    <subcellularLocation>
        <location evidence="1">Nucleus</location>
    </subcellularLocation>
</comment>
<evidence type="ECO:0000256" key="8">
    <source>
        <dbReference type="PROSITE-ProRule" id="PRU00042"/>
    </source>
</evidence>
<evidence type="ECO:0000256" key="2">
    <source>
        <dbReference type="ARBA" id="ARBA00022723"/>
    </source>
</evidence>
<dbReference type="Proteomes" id="UP000184330">
    <property type="component" value="Unassembled WGS sequence"/>
</dbReference>
<accession>A0A1L7WMG0</accession>
<evidence type="ECO:0000259" key="9">
    <source>
        <dbReference type="PROSITE" id="PS50157"/>
    </source>
</evidence>
<dbReference type="Gene3D" id="3.30.160.60">
    <property type="entry name" value="Classic Zinc Finger"/>
    <property type="match status" value="1"/>
</dbReference>
<dbReference type="STRING" id="576137.A0A1L7WMG0"/>
<keyword evidence="6" id="KW-0804">Transcription</keyword>
<dbReference type="SMART" id="SM00355">
    <property type="entry name" value="ZnF_C2H2"/>
    <property type="match status" value="5"/>
</dbReference>
<dbReference type="GO" id="GO:0006357">
    <property type="term" value="P:regulation of transcription by RNA polymerase II"/>
    <property type="evidence" value="ECO:0007669"/>
    <property type="project" value="TreeGrafter"/>
</dbReference>
<evidence type="ECO:0000313" key="11">
    <source>
        <dbReference type="Proteomes" id="UP000184330"/>
    </source>
</evidence>
<evidence type="ECO:0000256" key="4">
    <source>
        <dbReference type="ARBA" id="ARBA00022833"/>
    </source>
</evidence>
<dbReference type="InterPro" id="IPR051061">
    <property type="entry name" value="Zinc_finger_trans_reg"/>
</dbReference>
<protein>
    <recommendedName>
        <fullName evidence="9">C2H2-type domain-containing protein</fullName>
    </recommendedName>
</protein>
<dbReference type="PANTHER" id="PTHR46179">
    <property type="entry name" value="ZINC FINGER PROTEIN"/>
    <property type="match status" value="1"/>
</dbReference>
<gene>
    <name evidence="10" type="ORF">PAC_03818</name>
</gene>
<keyword evidence="2" id="KW-0479">Metal-binding</keyword>
<sequence length="469" mass="52256">MDFSTFDFSSLDQTVLDETLAQLASGSAWEPLDDAWTTNQQPIGHATPANQHDGFMPAEIQGQSYSPSMLVNFHLDDRVGDKPFYNIEPWPGQPVLGQRASPFAPKAPPPTTQVGIVAQPLCCTWDGCLAGRTPFSSNAELEAHLESHSISVTENWLGPSRCMWNGCRSKETFRLLSSLNRHLENIHVTPLVCTRHGCRFKKPFRNTHDLQRHVRQVHSGQQSFRCPYKGCEILGISFAGKDKWLQHIQEVEHENDGFCPVSHCEKEARGGFEGFQTRKEISSHIFEEHVRPSSQPRDYSCGFGGCETYPSSQLSREQLEHHPFLDHGIVQGLRDMLEAANVAEHHNIRVENVPSGIDWSGCLLCVPPPVDNTTTLSSSSDLGGNVDTPSGNISVKPIQDLGSGGEAPFTAPKWYNYRGSLKKTLFCRCCECGTEHDNRIHVACSACDRSHVFCSNCTREEVLLRNYHA</sequence>
<keyword evidence="3 8" id="KW-0863">Zinc-finger</keyword>
<dbReference type="OrthoDB" id="2687452at2759"/>
<keyword evidence="7" id="KW-0539">Nucleus</keyword>
<evidence type="ECO:0000256" key="1">
    <source>
        <dbReference type="ARBA" id="ARBA00004123"/>
    </source>
</evidence>
<keyword evidence="11" id="KW-1185">Reference proteome</keyword>
<feature type="domain" description="C2H2-type" evidence="9">
    <location>
        <begin position="191"/>
        <end position="223"/>
    </location>
</feature>
<name>A0A1L7WMG0_9HELO</name>